<reference evidence="11" key="1">
    <citation type="submission" date="2020-05" db="UniProtKB">
        <authorList>
            <consortium name="EnsemblMetazoa"/>
        </authorList>
    </citation>
    <scope>IDENTIFICATION</scope>
    <source>
        <strain evidence="11">MAF</strain>
    </source>
</reference>
<evidence type="ECO:0000256" key="7">
    <source>
        <dbReference type="ARBA" id="ARBA00023136"/>
    </source>
</evidence>
<dbReference type="EnsemblMetazoa" id="AMEM005861-RA">
    <property type="protein sequence ID" value="AMEM005861-PA"/>
    <property type="gene ID" value="AMEM005861"/>
</dbReference>
<evidence type="ECO:0000256" key="8">
    <source>
        <dbReference type="ARBA" id="ARBA00023170"/>
    </source>
</evidence>
<comment type="subcellular location">
    <subcellularLocation>
        <location evidence="1">Cell membrane</location>
        <topology evidence="1">Multi-pass membrane protein</topology>
    </subcellularLocation>
</comment>
<evidence type="ECO:0000256" key="3">
    <source>
        <dbReference type="ARBA" id="ARBA00022606"/>
    </source>
</evidence>
<evidence type="ECO:0000256" key="2">
    <source>
        <dbReference type="ARBA" id="ARBA00022475"/>
    </source>
</evidence>
<sequence>MFHPSRWMAKCRVWYAATFKFSADADYFFLVQPLCRSLQLFGNPVRCLQEFGTHTEVGYIMYSEYWPATLQYADQGLSTETLRPLRRNYFGLYKTLATISAIHYDASCWFDRAIWIVYRSLPILVNISYFYKAYRLMLFPEDNTSAASVIASVWGFTEGTLRICLIELRYGTLASIMSFLNERSYRQQDSLVRQQRATLFGENNRIQLILVATMLMEAIWFMTTQLFSRDAFMLQVNGHVVDSIAVQILYGLLSNVWGLIYVLSFAIFYIIMNTLHLEMSILLDGITNVQFTVMRRLKQRMETLAASGHSSTIEQQVFWSILQPELNSHISRHVDLLDNLKEFSSILGPFSFVQYYGTFALIADCGFILSIEGLSANGMIYLLFVTVLVFQSFILCRGIEKLNDLNEAIGQALYSGFDWPDMLQYDHRFRRQYVTARHTLMIVIGRSQKGFQCSYGGLGSISMERFAQLMQKSYSLLTILLQFAK</sequence>
<name>A0A182UYJ8_ANOME</name>
<keyword evidence="4 10" id="KW-0812">Transmembrane</keyword>
<dbReference type="GO" id="GO:0004984">
    <property type="term" value="F:olfactory receptor activity"/>
    <property type="evidence" value="ECO:0007669"/>
    <property type="project" value="InterPro"/>
</dbReference>
<proteinExistence type="predicted"/>
<accession>A0A182UYJ8</accession>
<keyword evidence="2" id="KW-1003">Cell membrane</keyword>
<feature type="transmembrane region" description="Helical" evidence="10">
    <location>
        <begin position="378"/>
        <end position="396"/>
    </location>
</feature>
<keyword evidence="9" id="KW-0807">Transducer</keyword>
<dbReference type="VEuPathDB" id="VectorBase:AMEM21_000389"/>
<evidence type="ECO:0000313" key="11">
    <source>
        <dbReference type="EnsemblMetazoa" id="AMEM005861-PA"/>
    </source>
</evidence>
<dbReference type="Proteomes" id="UP000075903">
    <property type="component" value="Unassembled WGS sequence"/>
</dbReference>
<evidence type="ECO:0000256" key="1">
    <source>
        <dbReference type="ARBA" id="ARBA00004651"/>
    </source>
</evidence>
<dbReference type="InterPro" id="IPR004117">
    <property type="entry name" value="7tm6_olfct_rcpt"/>
</dbReference>
<keyword evidence="3" id="KW-0716">Sensory transduction</keyword>
<dbReference type="Pfam" id="PF02949">
    <property type="entry name" value="7tm_6"/>
    <property type="match status" value="1"/>
</dbReference>
<feature type="transmembrane region" description="Helical" evidence="10">
    <location>
        <begin position="206"/>
        <end position="228"/>
    </location>
</feature>
<evidence type="ECO:0000256" key="5">
    <source>
        <dbReference type="ARBA" id="ARBA00022725"/>
    </source>
</evidence>
<protein>
    <recommendedName>
        <fullName evidence="13">Odorant receptor</fullName>
    </recommendedName>
</protein>
<feature type="transmembrane region" description="Helical" evidence="10">
    <location>
        <begin position="353"/>
        <end position="372"/>
    </location>
</feature>
<keyword evidence="7 10" id="KW-0472">Membrane</keyword>
<feature type="transmembrane region" description="Helical" evidence="10">
    <location>
        <begin position="248"/>
        <end position="271"/>
    </location>
</feature>
<keyword evidence="8" id="KW-0675">Receptor</keyword>
<evidence type="ECO:0000256" key="10">
    <source>
        <dbReference type="SAM" id="Phobius"/>
    </source>
</evidence>
<evidence type="ECO:0008006" key="13">
    <source>
        <dbReference type="Google" id="ProtNLM"/>
    </source>
</evidence>
<dbReference type="GO" id="GO:0005886">
    <property type="term" value="C:plasma membrane"/>
    <property type="evidence" value="ECO:0007669"/>
    <property type="project" value="UniProtKB-SubCell"/>
</dbReference>
<dbReference type="PANTHER" id="PTHR21137:SF35">
    <property type="entry name" value="ODORANT RECEPTOR 19A-RELATED"/>
    <property type="match status" value="1"/>
</dbReference>
<evidence type="ECO:0000256" key="4">
    <source>
        <dbReference type="ARBA" id="ARBA00022692"/>
    </source>
</evidence>
<evidence type="ECO:0000256" key="6">
    <source>
        <dbReference type="ARBA" id="ARBA00022989"/>
    </source>
</evidence>
<dbReference type="GO" id="GO:0007165">
    <property type="term" value="P:signal transduction"/>
    <property type="evidence" value="ECO:0007669"/>
    <property type="project" value="UniProtKB-KW"/>
</dbReference>
<dbReference type="AlphaFoldDB" id="A0A182UYJ8"/>
<keyword evidence="6 10" id="KW-1133">Transmembrane helix</keyword>
<dbReference type="GO" id="GO:0005549">
    <property type="term" value="F:odorant binding"/>
    <property type="evidence" value="ECO:0007669"/>
    <property type="project" value="InterPro"/>
</dbReference>
<dbReference type="PANTHER" id="PTHR21137">
    <property type="entry name" value="ODORANT RECEPTOR"/>
    <property type="match status" value="1"/>
</dbReference>
<evidence type="ECO:0000313" key="12">
    <source>
        <dbReference type="Proteomes" id="UP000075903"/>
    </source>
</evidence>
<keyword evidence="5" id="KW-0552">Olfaction</keyword>
<evidence type="ECO:0000256" key="9">
    <source>
        <dbReference type="ARBA" id="ARBA00023224"/>
    </source>
</evidence>
<organism evidence="11 12">
    <name type="scientific">Anopheles merus</name>
    <name type="common">Mosquito</name>
    <dbReference type="NCBI Taxonomy" id="30066"/>
    <lineage>
        <taxon>Eukaryota</taxon>
        <taxon>Metazoa</taxon>
        <taxon>Ecdysozoa</taxon>
        <taxon>Arthropoda</taxon>
        <taxon>Hexapoda</taxon>
        <taxon>Insecta</taxon>
        <taxon>Pterygota</taxon>
        <taxon>Neoptera</taxon>
        <taxon>Endopterygota</taxon>
        <taxon>Diptera</taxon>
        <taxon>Nematocera</taxon>
        <taxon>Culicoidea</taxon>
        <taxon>Culicidae</taxon>
        <taxon>Anophelinae</taxon>
        <taxon>Anopheles</taxon>
    </lineage>
</organism>
<keyword evidence="12" id="KW-1185">Reference proteome</keyword>
<dbReference type="VEuPathDB" id="VectorBase:AMEM005861"/>